<dbReference type="EMBL" id="BMMZ01000002">
    <property type="protein sequence ID" value="GGL54745.1"/>
    <property type="molecule type" value="Genomic_DNA"/>
</dbReference>
<name>A0A917S4T0_9ACTN</name>
<dbReference type="Pfam" id="PF04073">
    <property type="entry name" value="tRNA_edit"/>
    <property type="match status" value="1"/>
</dbReference>
<dbReference type="EC" id="4.2.-.-" evidence="4"/>
<evidence type="ECO:0000256" key="1">
    <source>
        <dbReference type="ARBA" id="ARBA00009798"/>
    </source>
</evidence>
<dbReference type="GO" id="GO:0006412">
    <property type="term" value="P:translation"/>
    <property type="evidence" value="ECO:0007669"/>
    <property type="project" value="UniProtKB-KW"/>
</dbReference>
<evidence type="ECO:0000256" key="4">
    <source>
        <dbReference type="PIRNR" id="PIRNR006181"/>
    </source>
</evidence>
<feature type="domain" description="YbaK/aminoacyl-tRNA synthetase-associated" evidence="6">
    <location>
        <begin position="48"/>
        <end position="159"/>
    </location>
</feature>
<evidence type="ECO:0000256" key="2">
    <source>
        <dbReference type="ARBA" id="ARBA00022917"/>
    </source>
</evidence>
<dbReference type="Gene3D" id="3.90.960.10">
    <property type="entry name" value="YbaK/aminoacyl-tRNA synthetase-associated domain"/>
    <property type="match status" value="1"/>
</dbReference>
<dbReference type="InterPro" id="IPR007214">
    <property type="entry name" value="YbaK/aa-tRNA-synth-assoc-dom"/>
</dbReference>
<comment type="caution">
    <text evidence="7">The sequence shown here is derived from an EMBL/GenBank/DDBJ whole genome shotgun (WGS) entry which is preliminary data.</text>
</comment>
<feature type="region of interest" description="Disordered" evidence="5">
    <location>
        <begin position="1"/>
        <end position="20"/>
    </location>
</feature>
<dbReference type="GO" id="GO:0002161">
    <property type="term" value="F:aminoacyl-tRNA deacylase activity"/>
    <property type="evidence" value="ECO:0007669"/>
    <property type="project" value="InterPro"/>
</dbReference>
<dbReference type="PANTHER" id="PTHR30411">
    <property type="entry name" value="CYTOPLASMIC PROTEIN"/>
    <property type="match status" value="1"/>
</dbReference>
<evidence type="ECO:0000313" key="7">
    <source>
        <dbReference type="EMBL" id="GGL54745.1"/>
    </source>
</evidence>
<keyword evidence="8" id="KW-1185">Reference proteome</keyword>
<gene>
    <name evidence="7" type="ORF">GCM10011575_11400</name>
</gene>
<dbReference type="SUPFAM" id="SSF55826">
    <property type="entry name" value="YbaK/ProRS associated domain"/>
    <property type="match status" value="1"/>
</dbReference>
<dbReference type="NCBIfam" id="TIGR00011">
    <property type="entry name" value="YbaK_EbsC"/>
    <property type="match status" value="1"/>
</dbReference>
<keyword evidence="3 4" id="KW-0456">Lyase</keyword>
<protein>
    <recommendedName>
        <fullName evidence="4">Cys-tRNA(Pro)/Cys-tRNA(Cys) deacylase</fullName>
        <ecNumber evidence="4">4.2.-.-</ecNumber>
    </recommendedName>
</protein>
<organism evidence="7 8">
    <name type="scientific">Microlunatus endophyticus</name>
    <dbReference type="NCBI Taxonomy" id="1716077"/>
    <lineage>
        <taxon>Bacteria</taxon>
        <taxon>Bacillati</taxon>
        <taxon>Actinomycetota</taxon>
        <taxon>Actinomycetes</taxon>
        <taxon>Propionibacteriales</taxon>
        <taxon>Propionibacteriaceae</taxon>
        <taxon>Microlunatus</taxon>
    </lineage>
</organism>
<sequence length="171" mass="17519">MASSKRSSSKRSAPESAGTPATVALSAAGIAYTVHPYEHQDDATHYGDEAAEELGVDRRQIFKTLVADVGGRLTVAVVPVADQLDLKALARACGAKKAQLADPRAAERSSGYVLGGISPIGQRTKLPTVIDSSSSDFATIFVSAGRRGLQVELSAADLVATTGAVVAPIAG</sequence>
<dbReference type="Proteomes" id="UP000613840">
    <property type="component" value="Unassembled WGS sequence"/>
</dbReference>
<dbReference type="InterPro" id="IPR004369">
    <property type="entry name" value="Prolyl-tRNA_editing_YbaK/EbsC"/>
</dbReference>
<dbReference type="CDD" id="cd00002">
    <property type="entry name" value="YbaK_deacylase"/>
    <property type="match status" value="1"/>
</dbReference>
<evidence type="ECO:0000313" key="8">
    <source>
        <dbReference type="Proteomes" id="UP000613840"/>
    </source>
</evidence>
<dbReference type="PIRSF" id="PIRSF006181">
    <property type="entry name" value="EbsC_YbaK"/>
    <property type="match status" value="1"/>
</dbReference>
<dbReference type="GO" id="GO:0016829">
    <property type="term" value="F:lyase activity"/>
    <property type="evidence" value="ECO:0007669"/>
    <property type="project" value="UniProtKB-KW"/>
</dbReference>
<dbReference type="PANTHER" id="PTHR30411:SF0">
    <property type="entry name" value="CYS-TRNA(PRO)_CYS-TRNA(CYS) DEACYLASE YBAK"/>
    <property type="match status" value="1"/>
</dbReference>
<keyword evidence="2 4" id="KW-0648">Protein biosynthesis</keyword>
<evidence type="ECO:0000259" key="6">
    <source>
        <dbReference type="Pfam" id="PF04073"/>
    </source>
</evidence>
<dbReference type="AlphaFoldDB" id="A0A917S4T0"/>
<accession>A0A917S4T0</accession>
<evidence type="ECO:0000256" key="5">
    <source>
        <dbReference type="SAM" id="MobiDB-lite"/>
    </source>
</evidence>
<reference evidence="7" key="1">
    <citation type="journal article" date="2014" name="Int. J. Syst. Evol. Microbiol.">
        <title>Complete genome sequence of Corynebacterium casei LMG S-19264T (=DSM 44701T), isolated from a smear-ripened cheese.</title>
        <authorList>
            <consortium name="US DOE Joint Genome Institute (JGI-PGF)"/>
            <person name="Walter F."/>
            <person name="Albersmeier A."/>
            <person name="Kalinowski J."/>
            <person name="Ruckert C."/>
        </authorList>
    </citation>
    <scope>NUCLEOTIDE SEQUENCE</scope>
    <source>
        <strain evidence="7">CGMCC 4.7306</strain>
    </source>
</reference>
<comment type="similarity">
    <text evidence="1 4">Belongs to the prolyl-tRNA editing family. YbaK/EbsC subfamily.</text>
</comment>
<dbReference type="RefSeq" id="WP_188894194.1">
    <property type="nucleotide sequence ID" value="NZ_BMMZ01000002.1"/>
</dbReference>
<proteinExistence type="inferred from homology"/>
<reference evidence="7" key="2">
    <citation type="submission" date="2020-09" db="EMBL/GenBank/DDBJ databases">
        <authorList>
            <person name="Sun Q."/>
            <person name="Zhou Y."/>
        </authorList>
    </citation>
    <scope>NUCLEOTIDE SEQUENCE</scope>
    <source>
        <strain evidence="7">CGMCC 4.7306</strain>
    </source>
</reference>
<dbReference type="InterPro" id="IPR036754">
    <property type="entry name" value="YbaK/aa-tRNA-synt-asso_dom_sf"/>
</dbReference>
<evidence type="ECO:0000256" key="3">
    <source>
        <dbReference type="ARBA" id="ARBA00023239"/>
    </source>
</evidence>